<evidence type="ECO:0000256" key="1">
    <source>
        <dbReference type="SAM" id="Phobius"/>
    </source>
</evidence>
<keyword evidence="2" id="KW-0732">Signal</keyword>
<keyword evidence="4" id="KW-1185">Reference proteome</keyword>
<dbReference type="PANTHER" id="PTHR39069">
    <property type="entry name" value="ECDYSONE-INDUCIBLE GENE E1, ISOFORM A"/>
    <property type="match status" value="1"/>
</dbReference>
<proteinExistence type="predicted"/>
<keyword evidence="1" id="KW-0472">Membrane</keyword>
<feature type="signal peptide" evidence="2">
    <location>
        <begin position="1"/>
        <end position="23"/>
    </location>
</feature>
<sequence length="443" mass="50254">MKAVFALILYFIVLLFNFDGILGEALLMDFVDSQLSAPTPCNFSSDCHHLKNAVCMDDYCNCNGSKFCVSNLEQRLLKLGENCESSSDCLIENSVCQERKCRCIEGTAAGIDGRKCIKGQESVLNANNQCNNEGCQCKAGYVSNLASTECLKIAEELYSACAEDVQCLSKFENSICHEGLCRCNESFKYDAIDNMCSKDLSFITGSLNESDSRTPTGCVDGICKEQEVELSLKADNPRIGALCDGFRKEQKIGCTVGRCECPEERKFCTNRAELSRHMNKGQSKKRLDSRASSVDSPKIEHISRTYTLGRFGIPSDHHEIKRKENLRVRRQFQISVTGVAIILITTFVLFYVQTDETHLFVLFPLLIFWLCKTDYTAWSKFGDLSALYMVNADIFVCLVLLFSWYFYRRFFSSRKSRKIPVRRHSDEHDRPFVRRYVFPPASP</sequence>
<keyword evidence="1" id="KW-1133">Transmembrane helix</keyword>
<dbReference type="EnsemblMetazoa" id="XM_019898098.1">
    <property type="protein sequence ID" value="XP_019753657.1"/>
    <property type="gene ID" value="LOC109532947"/>
</dbReference>
<evidence type="ECO:0000313" key="4">
    <source>
        <dbReference type="Proteomes" id="UP000019118"/>
    </source>
</evidence>
<feature type="transmembrane region" description="Helical" evidence="1">
    <location>
        <begin position="384"/>
        <end position="407"/>
    </location>
</feature>
<feature type="transmembrane region" description="Helical" evidence="1">
    <location>
        <begin position="332"/>
        <end position="352"/>
    </location>
</feature>
<name>A0AAR5NYI4_DENPD</name>
<dbReference type="PANTHER" id="PTHR39069:SF8">
    <property type="entry name" value="FI17111P1"/>
    <property type="match status" value="1"/>
</dbReference>
<dbReference type="Proteomes" id="UP000019118">
    <property type="component" value="Unassembled WGS sequence"/>
</dbReference>
<reference evidence="4" key="1">
    <citation type="journal article" date="2013" name="Genome Biol.">
        <title>Draft genome of the mountain pine beetle, Dendroctonus ponderosae Hopkins, a major forest pest.</title>
        <authorList>
            <person name="Keeling C.I."/>
            <person name="Yuen M.M."/>
            <person name="Liao N.Y."/>
            <person name="Docking T.R."/>
            <person name="Chan S.K."/>
            <person name="Taylor G.A."/>
            <person name="Palmquist D.L."/>
            <person name="Jackman S.D."/>
            <person name="Nguyen A."/>
            <person name="Li M."/>
            <person name="Henderson H."/>
            <person name="Janes J.K."/>
            <person name="Zhao Y."/>
            <person name="Pandoh P."/>
            <person name="Moore R."/>
            <person name="Sperling F.A."/>
            <person name="Huber D.P."/>
            <person name="Birol I."/>
            <person name="Jones S.J."/>
            <person name="Bohlmann J."/>
        </authorList>
    </citation>
    <scope>NUCLEOTIDE SEQUENCE</scope>
</reference>
<protein>
    <recommendedName>
        <fullName evidence="5">EB domain-containing protein</fullName>
    </recommendedName>
</protein>
<evidence type="ECO:0008006" key="5">
    <source>
        <dbReference type="Google" id="ProtNLM"/>
    </source>
</evidence>
<feature type="chain" id="PRO_5043624931" description="EB domain-containing protein" evidence="2">
    <location>
        <begin position="24"/>
        <end position="443"/>
    </location>
</feature>
<accession>A0AAR5NYI4</accession>
<keyword evidence="1" id="KW-0812">Transmembrane</keyword>
<evidence type="ECO:0000256" key="2">
    <source>
        <dbReference type="SAM" id="SignalP"/>
    </source>
</evidence>
<evidence type="ECO:0000313" key="3">
    <source>
        <dbReference type="EnsemblMetazoa" id="XP_019753657.1"/>
    </source>
</evidence>
<organism evidence="3 4">
    <name type="scientific">Dendroctonus ponderosae</name>
    <name type="common">Mountain pine beetle</name>
    <dbReference type="NCBI Taxonomy" id="77166"/>
    <lineage>
        <taxon>Eukaryota</taxon>
        <taxon>Metazoa</taxon>
        <taxon>Ecdysozoa</taxon>
        <taxon>Arthropoda</taxon>
        <taxon>Hexapoda</taxon>
        <taxon>Insecta</taxon>
        <taxon>Pterygota</taxon>
        <taxon>Neoptera</taxon>
        <taxon>Endopterygota</taxon>
        <taxon>Coleoptera</taxon>
        <taxon>Polyphaga</taxon>
        <taxon>Cucujiformia</taxon>
        <taxon>Curculionidae</taxon>
        <taxon>Scolytinae</taxon>
        <taxon>Dendroctonus</taxon>
    </lineage>
</organism>
<reference evidence="3" key="2">
    <citation type="submission" date="2024-08" db="UniProtKB">
        <authorList>
            <consortium name="EnsemblMetazoa"/>
        </authorList>
    </citation>
    <scope>IDENTIFICATION</scope>
</reference>
<dbReference type="AlphaFoldDB" id="A0AAR5NYI4"/>